<dbReference type="RefSeq" id="WP_205377995.1">
    <property type="nucleotide sequence ID" value="NZ_JAFEJA010000002.1"/>
</dbReference>
<comment type="caution">
    <text evidence="1">The sequence shown here is derived from an EMBL/GenBank/DDBJ whole genome shotgun (WGS) entry which is preliminary data.</text>
</comment>
<name>A0ABS2V267_9ACTN</name>
<accession>A0ABS2V267</accession>
<keyword evidence="2" id="KW-1185">Reference proteome</keyword>
<organism evidence="1 2">
    <name type="scientific">Streptomyces zhihengii</name>
    <dbReference type="NCBI Taxonomy" id="1818004"/>
    <lineage>
        <taxon>Bacteria</taxon>
        <taxon>Bacillati</taxon>
        <taxon>Actinomycetota</taxon>
        <taxon>Actinomycetes</taxon>
        <taxon>Kitasatosporales</taxon>
        <taxon>Streptomycetaceae</taxon>
        <taxon>Streptomyces</taxon>
    </lineage>
</organism>
<gene>
    <name evidence="1" type="ORF">JE024_35690</name>
</gene>
<evidence type="ECO:0000313" key="2">
    <source>
        <dbReference type="Proteomes" id="UP000664109"/>
    </source>
</evidence>
<dbReference type="Proteomes" id="UP000664109">
    <property type="component" value="Unassembled WGS sequence"/>
</dbReference>
<dbReference type="EMBL" id="JAFEJA010000002">
    <property type="protein sequence ID" value="MBM9623931.1"/>
    <property type="molecule type" value="Genomic_DNA"/>
</dbReference>
<proteinExistence type="predicted"/>
<reference evidence="1 2" key="1">
    <citation type="journal article" date="2016" name="Arch. Microbiol.">
        <title>Streptomyces zhihengii sp. nov., isolated from rhizospheric soil of Psammosilene tunicoides.</title>
        <authorList>
            <person name="Huang M.J."/>
            <person name="Fei J.J."/>
            <person name="Salam N."/>
            <person name="Kim C.J."/>
            <person name="Hozzein W.N."/>
            <person name="Xiao M."/>
            <person name="Huang H.Q."/>
            <person name="Li W.J."/>
        </authorList>
    </citation>
    <scope>NUCLEOTIDE SEQUENCE [LARGE SCALE GENOMIC DNA]</scope>
    <source>
        <strain evidence="1 2">YIM T102</strain>
    </source>
</reference>
<protein>
    <submittedName>
        <fullName evidence="1">Uncharacterized protein</fullName>
    </submittedName>
</protein>
<evidence type="ECO:0000313" key="1">
    <source>
        <dbReference type="EMBL" id="MBM9623931.1"/>
    </source>
</evidence>
<sequence>MSATAPGRGRMLTYDKVAAVCVVGAHKVSADPFQALDDLGFSLAPNAVSHLGREAMHETDYQDYAATPEASAVATATLATNTVHLVRHLKTNSYSAS</sequence>